<evidence type="ECO:0000259" key="1">
    <source>
        <dbReference type="Pfam" id="PF03756"/>
    </source>
</evidence>
<dbReference type="NCBIfam" id="NF041195">
    <property type="entry name" value="ScbA_BarX_GamBu"/>
    <property type="match status" value="1"/>
</dbReference>
<evidence type="ECO:0000313" key="3">
    <source>
        <dbReference type="Proteomes" id="UP000320481"/>
    </source>
</evidence>
<dbReference type="Pfam" id="PF03756">
    <property type="entry name" value="AfsA"/>
    <property type="match status" value="2"/>
</dbReference>
<organism evidence="2 3">
    <name type="scientific">Streptomyces misionensis</name>
    <dbReference type="NCBI Taxonomy" id="67331"/>
    <lineage>
        <taxon>Bacteria</taxon>
        <taxon>Bacillati</taxon>
        <taxon>Actinomycetota</taxon>
        <taxon>Actinomycetes</taxon>
        <taxon>Kitasatosporales</taxon>
        <taxon>Streptomycetaceae</taxon>
        <taxon>Streptomyces</taxon>
    </lineage>
</organism>
<sequence>MWTFRGYGLCGGRSPAIQVEVYRHLPSQKTEHSLCCYLRATQPDPRVTSVRCSFRTPEGGDRMLTTLPNTPSTMTDERPVSAAEVHKLDANEVLLTDWQHIGADRFSVSARWPARHRFYAEKQDQRDALLLVECVRQSIPMLCHSAYDTPFGFRQAWENLRFAVEPSMLARNGTDLAIRLDISCSDVIRRGSRLGGMTMDVQASWQGVPAAIVRTKFNNQSPVVYQRLRGANGDVATAHAAALAPGRPVSSELVGRHRASDVVLAPAPDHPPYHWFLRNDLAHPILFDHPVDHSPGMLLLETARQAALARCTRAATVVGMTTRFIHYAEFDAPCLVSTAPLPTADSRDGARTVQVTLSQNDRVLFTADVITARV</sequence>
<accession>A0A5C6JU76</accession>
<dbReference type="AlphaFoldDB" id="A0A5C6JU76"/>
<evidence type="ECO:0000313" key="2">
    <source>
        <dbReference type="EMBL" id="TWV47498.1"/>
    </source>
</evidence>
<dbReference type="InterPro" id="IPR047757">
    <property type="entry name" value="AfsA-like"/>
</dbReference>
<name>A0A5C6JU76_9ACTN</name>
<dbReference type="Proteomes" id="UP000320481">
    <property type="component" value="Unassembled WGS sequence"/>
</dbReference>
<proteinExistence type="predicted"/>
<dbReference type="EMBL" id="VOGW01000078">
    <property type="protein sequence ID" value="TWV47498.1"/>
    <property type="molecule type" value="Genomic_DNA"/>
</dbReference>
<gene>
    <name evidence="2" type="ORF">FRZ03_13785</name>
</gene>
<comment type="caution">
    <text evidence="2">The sequence shown here is derived from an EMBL/GenBank/DDBJ whole genome shotgun (WGS) entry which is preliminary data.</text>
</comment>
<dbReference type="GO" id="GO:0016740">
    <property type="term" value="F:transferase activity"/>
    <property type="evidence" value="ECO:0007669"/>
    <property type="project" value="InterPro"/>
</dbReference>
<feature type="domain" description="A-factor biosynthesis hotdog" evidence="1">
    <location>
        <begin position="253"/>
        <end position="369"/>
    </location>
</feature>
<reference evidence="2" key="1">
    <citation type="journal article" date="2019" name="Microbiol. Resour. Announc.">
        <title>Draft Genomic Sequences of Streptomyces misionensis and Streptomyces albidoflavus, bacteria applied for phytopathogen biocontrol.</title>
        <authorList>
            <person name="Pylro V."/>
            <person name="Dias A."/>
            <person name="Andreote F."/>
            <person name="Varani A."/>
            <person name="Andreote C."/>
            <person name="Bernardo E."/>
            <person name="Martins T."/>
        </authorList>
    </citation>
    <scope>NUCLEOTIDE SEQUENCE [LARGE SCALE GENOMIC DNA]</scope>
    <source>
        <strain evidence="2">66</strain>
    </source>
</reference>
<feature type="domain" description="A-factor biosynthesis hotdog" evidence="1">
    <location>
        <begin position="85"/>
        <end position="215"/>
    </location>
</feature>
<protein>
    <submittedName>
        <fullName evidence="2">AfsA/ScbA</fullName>
    </submittedName>
</protein>
<dbReference type="InterPro" id="IPR005509">
    <property type="entry name" value="AfsA_hotdog_dom"/>
</dbReference>
<keyword evidence="3" id="KW-1185">Reference proteome</keyword>